<evidence type="ECO:0000256" key="2">
    <source>
        <dbReference type="ARBA" id="ARBA00023157"/>
    </source>
</evidence>
<feature type="domain" description="Glycoside hydrolase family 19 catalytic" evidence="5">
    <location>
        <begin position="281"/>
        <end position="390"/>
    </location>
</feature>
<dbReference type="Gene3D" id="1.10.530.10">
    <property type="match status" value="1"/>
</dbReference>
<evidence type="ECO:0000313" key="6">
    <source>
        <dbReference type="EMBL" id="RKP11678.1"/>
    </source>
</evidence>
<keyword evidence="4" id="KW-0732">Signal</keyword>
<sequence length="448" mass="47002">MRLSLISLPLVAILSSDLALASVLWPRSYSTGGSCSGSQYSCVDSQTLSQCANGKIVSFACPRGTKCANGYCGELSSSGGSDEAKTTQCDDNNGNNEQDASETQASYHAASAPIVRSNDDQDNEEADQNNEEDDQEDVDETDASYPTAPPSTAPTNDDQSNEDGDASEGEEDDNEEGTGETEDSSPATSSSNVSANDNQSEGNDESYASEPIIPAKPSSTKPSSTSPSSSEPSSAQSSNADYNSDEDGASVVKGISCALSEFSSALTSAGYGTVSTTKYAAFMAEAITTGGITSKKELAMFLAQIIWESGGLVLLKEVACESGCPGEYSSSSDAPGKSYYGRGYMQLSWSANYKECSQDLYGDDRLWSNPDQVATNEKVAWATAAWYWKKHVHATALSGAFGATTMKINGDIECGKGESTNAPKRFAIYQAVYKAFGISGSPDPSGCY</sequence>
<evidence type="ECO:0000256" key="1">
    <source>
        <dbReference type="ARBA" id="ARBA00022821"/>
    </source>
</evidence>
<protein>
    <submittedName>
        <fullName evidence="6">Lysozyme-like domain-containing protein</fullName>
    </submittedName>
</protein>
<dbReference type="InterPro" id="IPR000726">
    <property type="entry name" value="Glyco_hydro_19_cat"/>
</dbReference>
<evidence type="ECO:0000256" key="4">
    <source>
        <dbReference type="SAM" id="SignalP"/>
    </source>
</evidence>
<feature type="compositionally biased region" description="Low complexity" evidence="3">
    <location>
        <begin position="184"/>
        <end position="196"/>
    </location>
</feature>
<accession>A0A4P9XYY9</accession>
<dbReference type="Pfam" id="PF00182">
    <property type="entry name" value="Glyco_hydro_19"/>
    <property type="match status" value="1"/>
</dbReference>
<name>A0A4P9XYY9_9FUNG</name>
<gene>
    <name evidence="6" type="ORF">BJ684DRAFT_17751</name>
</gene>
<dbReference type="Proteomes" id="UP000267251">
    <property type="component" value="Unassembled WGS sequence"/>
</dbReference>
<proteinExistence type="predicted"/>
<evidence type="ECO:0000259" key="5">
    <source>
        <dbReference type="Pfam" id="PF00182"/>
    </source>
</evidence>
<dbReference type="PANTHER" id="PTHR22595:SF79">
    <property type="entry name" value="CHITINASE 12"/>
    <property type="match status" value="1"/>
</dbReference>
<dbReference type="EMBL" id="KZ988723">
    <property type="protein sequence ID" value="RKP11678.1"/>
    <property type="molecule type" value="Genomic_DNA"/>
</dbReference>
<dbReference type="CDD" id="cd00325">
    <property type="entry name" value="chitinase_GH19"/>
    <property type="match status" value="1"/>
</dbReference>
<dbReference type="SUPFAM" id="SSF53955">
    <property type="entry name" value="Lysozyme-like"/>
    <property type="match status" value="1"/>
</dbReference>
<feature type="compositionally biased region" description="Polar residues" evidence="3">
    <location>
        <begin position="77"/>
        <end position="106"/>
    </location>
</feature>
<dbReference type="GO" id="GO:0006952">
    <property type="term" value="P:defense response"/>
    <property type="evidence" value="ECO:0007669"/>
    <property type="project" value="UniProtKB-KW"/>
</dbReference>
<dbReference type="GO" id="GO:0006032">
    <property type="term" value="P:chitin catabolic process"/>
    <property type="evidence" value="ECO:0007669"/>
    <property type="project" value="InterPro"/>
</dbReference>
<reference evidence="7" key="1">
    <citation type="journal article" date="2018" name="Nat. Microbiol.">
        <title>Leveraging single-cell genomics to expand the fungal tree of life.</title>
        <authorList>
            <person name="Ahrendt S.R."/>
            <person name="Quandt C.A."/>
            <person name="Ciobanu D."/>
            <person name="Clum A."/>
            <person name="Salamov A."/>
            <person name="Andreopoulos B."/>
            <person name="Cheng J.F."/>
            <person name="Woyke T."/>
            <person name="Pelin A."/>
            <person name="Henrissat B."/>
            <person name="Reynolds N.K."/>
            <person name="Benny G.L."/>
            <person name="Smith M.E."/>
            <person name="James T.Y."/>
            <person name="Grigoriev I.V."/>
        </authorList>
    </citation>
    <scope>NUCLEOTIDE SEQUENCE [LARGE SCALE GENOMIC DNA]</scope>
</reference>
<feature type="compositionally biased region" description="Acidic residues" evidence="3">
    <location>
        <begin position="120"/>
        <end position="142"/>
    </location>
</feature>
<feature type="compositionally biased region" description="Low complexity" evidence="3">
    <location>
        <begin position="211"/>
        <end position="238"/>
    </location>
</feature>
<dbReference type="GO" id="GO:0016998">
    <property type="term" value="P:cell wall macromolecule catabolic process"/>
    <property type="evidence" value="ECO:0007669"/>
    <property type="project" value="InterPro"/>
</dbReference>
<keyword evidence="1" id="KW-0611">Plant defense</keyword>
<dbReference type="InterPro" id="IPR023346">
    <property type="entry name" value="Lysozyme-like_dom_sf"/>
</dbReference>
<feature type="chain" id="PRO_5021022645" evidence="4">
    <location>
        <begin position="22"/>
        <end position="448"/>
    </location>
</feature>
<dbReference type="OrthoDB" id="5985073at2759"/>
<dbReference type="PANTHER" id="PTHR22595">
    <property type="entry name" value="CHITINASE-RELATED"/>
    <property type="match status" value="1"/>
</dbReference>
<keyword evidence="7" id="KW-1185">Reference proteome</keyword>
<evidence type="ECO:0000313" key="7">
    <source>
        <dbReference type="Proteomes" id="UP000267251"/>
    </source>
</evidence>
<feature type="signal peptide" evidence="4">
    <location>
        <begin position="1"/>
        <end position="21"/>
    </location>
</feature>
<dbReference type="AlphaFoldDB" id="A0A4P9XYY9"/>
<keyword evidence="2" id="KW-1015">Disulfide bond</keyword>
<evidence type="ECO:0000256" key="3">
    <source>
        <dbReference type="SAM" id="MobiDB-lite"/>
    </source>
</evidence>
<dbReference type="GO" id="GO:0004568">
    <property type="term" value="F:chitinase activity"/>
    <property type="evidence" value="ECO:0007669"/>
    <property type="project" value="InterPro"/>
</dbReference>
<feature type="region of interest" description="Disordered" evidence="3">
    <location>
        <begin position="77"/>
        <end position="246"/>
    </location>
</feature>
<feature type="compositionally biased region" description="Acidic residues" evidence="3">
    <location>
        <begin position="159"/>
        <end position="183"/>
    </location>
</feature>
<organism evidence="6 7">
    <name type="scientific">Piptocephalis cylindrospora</name>
    <dbReference type="NCBI Taxonomy" id="1907219"/>
    <lineage>
        <taxon>Eukaryota</taxon>
        <taxon>Fungi</taxon>
        <taxon>Fungi incertae sedis</taxon>
        <taxon>Zoopagomycota</taxon>
        <taxon>Zoopagomycotina</taxon>
        <taxon>Zoopagomycetes</taxon>
        <taxon>Zoopagales</taxon>
        <taxon>Piptocephalidaceae</taxon>
        <taxon>Piptocephalis</taxon>
    </lineage>
</organism>